<dbReference type="GO" id="GO:0006813">
    <property type="term" value="P:potassium ion transport"/>
    <property type="evidence" value="ECO:0007669"/>
    <property type="project" value="InterPro"/>
</dbReference>
<feature type="transmembrane region" description="Helical" evidence="10">
    <location>
        <begin position="273"/>
        <end position="295"/>
    </location>
</feature>
<dbReference type="Proteomes" id="UP000469950">
    <property type="component" value="Unassembled WGS sequence"/>
</dbReference>
<dbReference type="EMBL" id="QPJB01000004">
    <property type="protein sequence ID" value="RCW35434.1"/>
    <property type="molecule type" value="Genomic_DNA"/>
</dbReference>
<evidence type="ECO:0000256" key="1">
    <source>
        <dbReference type="ARBA" id="ARBA00004651"/>
    </source>
</evidence>
<evidence type="ECO:0000313" key="13">
    <source>
        <dbReference type="EMBL" id="KAE8545524.1"/>
    </source>
</evidence>
<dbReference type="Gene3D" id="3.40.50.720">
    <property type="entry name" value="NAD(P)-binding Rossmann-like Domain"/>
    <property type="match status" value="1"/>
</dbReference>
<feature type="transmembrane region" description="Helical" evidence="10">
    <location>
        <begin position="150"/>
        <end position="174"/>
    </location>
</feature>
<evidence type="ECO:0000313" key="17">
    <source>
        <dbReference type="Proteomes" id="UP000252795"/>
    </source>
</evidence>
<dbReference type="GO" id="GO:1902600">
    <property type="term" value="P:proton transmembrane transport"/>
    <property type="evidence" value="ECO:0007669"/>
    <property type="project" value="InterPro"/>
</dbReference>
<evidence type="ECO:0000256" key="7">
    <source>
        <dbReference type="ARBA" id="ARBA00023065"/>
    </source>
</evidence>
<evidence type="ECO:0000259" key="11">
    <source>
        <dbReference type="Pfam" id="PF00999"/>
    </source>
</evidence>
<dbReference type="EMBL" id="QPJI01000009">
    <property type="protein sequence ID" value="RCW67190.1"/>
    <property type="molecule type" value="Genomic_DNA"/>
</dbReference>
<keyword evidence="4" id="KW-1003">Cell membrane</keyword>
<feature type="compositionally biased region" description="Basic and acidic residues" evidence="9">
    <location>
        <begin position="598"/>
        <end position="614"/>
    </location>
</feature>
<sequence length="622" mass="67718">MAVSTTLILAGIGVSSLVCQWLAWRVRMPAILFLLAGGILAGPVTGFLQPEAIFDDLLFPVISLAVAIILFEGSLTLRYEEIKGHGKMVRNLIPVGTIVTCIIGTLAARWILQVSWEVALLFGAISVVTGPTVIAPLLRAVRPTSKLANILTWEGIIIDPVGALLAVLVFEGIVSWGQGNVFSHSLYIFGKTLLVGFAIGAAAGYLNGLVLRKHWIPQYLHNAGTLTFMLGVFAISNELAHESGLLTVTVMGIWMANMKQVPVDSILEFKESLSVLLISALFIILAARVEFAAIAELGWGLVAVLAILMLIARPASIFLSAIGTTLNWREKLYLSWIAPRGIVAAAVSALFAFQLERIGYESAGVLVPLVFMLIITTVTLQSLTARPVAKLLGVQEPPAHGFLILGANPVARLVAQALKKHDIPTMLTDTNWENVRQARMENLPVYFGNPVSEHAATHMDLTGIGNLLILSPYKQMNSLATYHFLDWFGDDSVFGLVEGDQDQRARLQTAGKVQRTRGLFDGVSYAKLASLVSQGYTVKTTQLSEEFSYQQFLNQYQNQALVLFVRDSRDHIHPVKDMETLEPGDDWVLISLVPPQPQKERRDREEPAGEKGDKTASGAAPA</sequence>
<comment type="caution">
    <text evidence="16">The sequence shown here is derived from an EMBL/GenBank/DDBJ whole genome shotgun (WGS) entry which is preliminary data.</text>
</comment>
<feature type="transmembrane region" description="Helical" evidence="10">
    <location>
        <begin position="61"/>
        <end position="79"/>
    </location>
</feature>
<dbReference type="Gene3D" id="1.20.1530.20">
    <property type="match status" value="1"/>
</dbReference>
<evidence type="ECO:0000256" key="5">
    <source>
        <dbReference type="ARBA" id="ARBA00022692"/>
    </source>
</evidence>
<dbReference type="PANTHER" id="PTHR32507:SF0">
    <property type="entry name" value="NA(+)_H(+) ANTIPORTER 2-RELATED"/>
    <property type="match status" value="1"/>
</dbReference>
<feature type="region of interest" description="Disordered" evidence="9">
    <location>
        <begin position="591"/>
        <end position="622"/>
    </location>
</feature>
<name>A0A368XGR6_MARNT</name>
<dbReference type="InterPro" id="IPR038770">
    <property type="entry name" value="Na+/solute_symporter_sf"/>
</dbReference>
<feature type="domain" description="RCK N-terminal" evidence="12">
    <location>
        <begin position="402"/>
        <end position="483"/>
    </location>
</feature>
<evidence type="ECO:0000313" key="20">
    <source>
        <dbReference type="Proteomes" id="UP000469950"/>
    </source>
</evidence>
<keyword evidence="6 10" id="KW-1133">Transmembrane helix</keyword>
<feature type="transmembrane region" description="Helical" evidence="10">
    <location>
        <begin position="118"/>
        <end position="138"/>
    </location>
</feature>
<dbReference type="RefSeq" id="WP_011784056.1">
    <property type="nucleotide sequence ID" value="NZ_CALIOX010000008.1"/>
</dbReference>
<feature type="transmembrane region" description="Helical" evidence="10">
    <location>
        <begin position="186"/>
        <end position="207"/>
    </location>
</feature>
<keyword evidence="8 10" id="KW-0472">Membrane</keyword>
<organism evidence="16 19">
    <name type="scientific">Marinobacter nauticus</name>
    <name type="common">Marinobacter hydrocarbonoclasticus</name>
    <name type="synonym">Marinobacter aquaeolei</name>
    <dbReference type="NCBI Taxonomy" id="2743"/>
    <lineage>
        <taxon>Bacteria</taxon>
        <taxon>Pseudomonadati</taxon>
        <taxon>Pseudomonadota</taxon>
        <taxon>Gammaproteobacteria</taxon>
        <taxon>Pseudomonadales</taxon>
        <taxon>Marinobacteraceae</taxon>
        <taxon>Marinobacter</taxon>
    </lineage>
</organism>
<evidence type="ECO:0000256" key="6">
    <source>
        <dbReference type="ARBA" id="ARBA00022989"/>
    </source>
</evidence>
<dbReference type="Pfam" id="PF02254">
    <property type="entry name" value="TrkA_N"/>
    <property type="match status" value="1"/>
</dbReference>
<dbReference type="EMBL" id="WBMP01000008">
    <property type="protein sequence ID" value="KAE8545524.1"/>
    <property type="molecule type" value="Genomic_DNA"/>
</dbReference>
<comment type="subcellular location">
    <subcellularLocation>
        <location evidence="1">Cell membrane</location>
        <topology evidence="1">Multi-pass membrane protein</topology>
    </subcellularLocation>
</comment>
<gene>
    <name evidence="15" type="ORF">DET51_10451</name>
    <name evidence="16" type="ORF">DET61_109101</name>
    <name evidence="14" type="ORF">DET64_10451</name>
    <name evidence="13" type="ORF">F6453_2122</name>
</gene>
<dbReference type="GO" id="GO:0005886">
    <property type="term" value="C:plasma membrane"/>
    <property type="evidence" value="ECO:0007669"/>
    <property type="project" value="UniProtKB-SubCell"/>
</dbReference>
<evidence type="ECO:0000256" key="9">
    <source>
        <dbReference type="SAM" id="MobiDB-lite"/>
    </source>
</evidence>
<dbReference type="InterPro" id="IPR036291">
    <property type="entry name" value="NAD(P)-bd_dom_sf"/>
</dbReference>
<feature type="domain" description="Cation/H+ exchanger transmembrane" evidence="11">
    <location>
        <begin position="14"/>
        <end position="390"/>
    </location>
</feature>
<evidence type="ECO:0000256" key="10">
    <source>
        <dbReference type="SAM" id="Phobius"/>
    </source>
</evidence>
<keyword evidence="3" id="KW-0050">Antiport</keyword>
<accession>A0A368XGR6</accession>
<reference evidence="17 19" key="1">
    <citation type="submission" date="2018-07" db="EMBL/GenBank/DDBJ databases">
        <title>Freshwater and sediment microbial communities from various areas in North America, analyzing microbe dynamics in response to fracking.</title>
        <authorList>
            <person name="Lamendella R."/>
        </authorList>
    </citation>
    <scope>NUCLEOTIDE SEQUENCE [LARGE SCALE GENOMIC DNA]</scope>
    <source>
        <strain evidence="16 19">105B</strain>
        <strain evidence="15 17">114E</strain>
        <strain evidence="14 18">114E_o</strain>
    </source>
</reference>
<evidence type="ECO:0000256" key="4">
    <source>
        <dbReference type="ARBA" id="ARBA00022475"/>
    </source>
</evidence>
<feature type="transmembrane region" description="Helical" evidence="10">
    <location>
        <begin position="219"/>
        <end position="237"/>
    </location>
</feature>
<reference evidence="13 20" key="2">
    <citation type="submission" date="2019-10" db="EMBL/GenBank/DDBJ databases">
        <title>Draft genome sequence of Marinobacter hydrocarbonoclasticus NCT7M from the microbiome of the marine copepod.</title>
        <authorList>
            <person name="Nuttall R."/>
            <person name="Sharma G."/>
            <person name="Moisander P."/>
        </authorList>
    </citation>
    <scope>NUCLEOTIDE SEQUENCE [LARGE SCALE GENOMIC DNA]</scope>
    <source>
        <strain evidence="13 20">NCT7M</strain>
    </source>
</reference>
<dbReference type="InterPro" id="IPR006153">
    <property type="entry name" value="Cation/H_exchanger_TM"/>
</dbReference>
<proteinExistence type="predicted"/>
<dbReference type="PANTHER" id="PTHR32507">
    <property type="entry name" value="NA(+)/H(+) ANTIPORTER 1"/>
    <property type="match status" value="1"/>
</dbReference>
<feature type="transmembrane region" description="Helical" evidence="10">
    <location>
        <begin position="91"/>
        <end position="112"/>
    </location>
</feature>
<dbReference type="Proteomes" id="UP000252795">
    <property type="component" value="Unassembled WGS sequence"/>
</dbReference>
<evidence type="ECO:0000313" key="14">
    <source>
        <dbReference type="EMBL" id="RBP74903.1"/>
    </source>
</evidence>
<feature type="transmembrane region" description="Helical" evidence="10">
    <location>
        <begin position="6"/>
        <end position="24"/>
    </location>
</feature>
<evidence type="ECO:0000313" key="19">
    <source>
        <dbReference type="Proteomes" id="UP000253647"/>
    </source>
</evidence>
<dbReference type="InterPro" id="IPR003148">
    <property type="entry name" value="RCK_N"/>
</dbReference>
<feature type="transmembrane region" description="Helical" evidence="10">
    <location>
        <begin position="333"/>
        <end position="353"/>
    </location>
</feature>
<keyword evidence="2" id="KW-0813">Transport</keyword>
<dbReference type="GeneID" id="31819950"/>
<dbReference type="OMA" id="KWEGILI"/>
<feature type="transmembrane region" description="Helical" evidence="10">
    <location>
        <begin position="301"/>
        <end position="321"/>
    </location>
</feature>
<dbReference type="SUPFAM" id="SSF51735">
    <property type="entry name" value="NAD(P)-binding Rossmann-fold domains"/>
    <property type="match status" value="1"/>
</dbReference>
<dbReference type="GO" id="GO:0015297">
    <property type="term" value="F:antiporter activity"/>
    <property type="evidence" value="ECO:0007669"/>
    <property type="project" value="UniProtKB-KW"/>
</dbReference>
<evidence type="ECO:0000256" key="2">
    <source>
        <dbReference type="ARBA" id="ARBA00022448"/>
    </source>
</evidence>
<feature type="transmembrane region" description="Helical" evidence="10">
    <location>
        <begin position="31"/>
        <end position="49"/>
    </location>
</feature>
<evidence type="ECO:0000313" key="15">
    <source>
        <dbReference type="EMBL" id="RCW35434.1"/>
    </source>
</evidence>
<dbReference type="Pfam" id="PF00999">
    <property type="entry name" value="Na_H_Exchanger"/>
    <property type="match status" value="1"/>
</dbReference>
<dbReference type="AlphaFoldDB" id="A0A368XGR6"/>
<keyword evidence="18" id="KW-1185">Reference proteome</keyword>
<dbReference type="EMBL" id="QNSA01000004">
    <property type="protein sequence ID" value="RBP74903.1"/>
    <property type="molecule type" value="Genomic_DNA"/>
</dbReference>
<evidence type="ECO:0000313" key="16">
    <source>
        <dbReference type="EMBL" id="RCW67190.1"/>
    </source>
</evidence>
<evidence type="ECO:0000256" key="8">
    <source>
        <dbReference type="ARBA" id="ARBA00023136"/>
    </source>
</evidence>
<dbReference type="Proteomes" id="UP000253647">
    <property type="component" value="Unassembled WGS sequence"/>
</dbReference>
<dbReference type="Proteomes" id="UP000253065">
    <property type="component" value="Unassembled WGS sequence"/>
</dbReference>
<evidence type="ECO:0000313" key="18">
    <source>
        <dbReference type="Proteomes" id="UP000253065"/>
    </source>
</evidence>
<evidence type="ECO:0000256" key="3">
    <source>
        <dbReference type="ARBA" id="ARBA00022449"/>
    </source>
</evidence>
<feature type="transmembrane region" description="Helical" evidence="10">
    <location>
        <begin position="365"/>
        <end position="383"/>
    </location>
</feature>
<keyword evidence="5 10" id="KW-0812">Transmembrane</keyword>
<keyword evidence="7" id="KW-0406">Ion transport</keyword>
<evidence type="ECO:0000259" key="12">
    <source>
        <dbReference type="Pfam" id="PF02254"/>
    </source>
</evidence>
<protein>
    <submittedName>
        <fullName evidence="13">Sodium/hydrogen exchanger family protein</fullName>
    </submittedName>
    <submittedName>
        <fullName evidence="16">Sodium/proton antiporter (CPA1 family)</fullName>
    </submittedName>
</protein>